<evidence type="ECO:0000256" key="2">
    <source>
        <dbReference type="ARBA" id="ARBA00022829"/>
    </source>
</evidence>
<evidence type="ECO:0000259" key="4">
    <source>
        <dbReference type="Pfam" id="PF07557"/>
    </source>
</evidence>
<evidence type="ECO:0000256" key="1">
    <source>
        <dbReference type="ARBA" id="ARBA00010845"/>
    </source>
</evidence>
<evidence type="ECO:0000313" key="5">
    <source>
        <dbReference type="EMBL" id="POO01133.1"/>
    </source>
</evidence>
<dbReference type="OrthoDB" id="770508at2759"/>
<dbReference type="InterPro" id="IPR011515">
    <property type="entry name" value="Shugoshin_C"/>
</dbReference>
<dbReference type="GO" id="GO:0000775">
    <property type="term" value="C:chromosome, centromeric region"/>
    <property type="evidence" value="ECO:0007669"/>
    <property type="project" value="InterPro"/>
</dbReference>
<accession>A0A2P5FTL0</accession>
<dbReference type="Pfam" id="PF07557">
    <property type="entry name" value="Shugoshin_C"/>
    <property type="match status" value="1"/>
</dbReference>
<organism evidence="5 6">
    <name type="scientific">Trema orientale</name>
    <name type="common">Charcoal tree</name>
    <name type="synonym">Celtis orientalis</name>
    <dbReference type="NCBI Taxonomy" id="63057"/>
    <lineage>
        <taxon>Eukaryota</taxon>
        <taxon>Viridiplantae</taxon>
        <taxon>Streptophyta</taxon>
        <taxon>Embryophyta</taxon>
        <taxon>Tracheophyta</taxon>
        <taxon>Spermatophyta</taxon>
        <taxon>Magnoliopsida</taxon>
        <taxon>eudicotyledons</taxon>
        <taxon>Gunneridae</taxon>
        <taxon>Pentapetalae</taxon>
        <taxon>rosids</taxon>
        <taxon>fabids</taxon>
        <taxon>Rosales</taxon>
        <taxon>Cannabaceae</taxon>
        <taxon>Trema</taxon>
    </lineage>
</organism>
<gene>
    <name evidence="5" type="ORF">TorRG33x02_028870</name>
</gene>
<sequence>MALMKLVAERNKIIELTGAELQKLRVGLQKLQLQNWNLAQSNSKMLAELNLGRERVKALQHELSCKDALLKAKKLGQEGEKAKRNCQNTCSQEGDEADLDIDGTEEKPRNHNRRRAQRCRSMGPSTTCQKVEDKEKVENKRRRLRRQSASFKSREKEPTENLFEIEDAKFPASQAFDKLRHSTLAEEKEENCIWRSAAVIGSQRSSIGRPLRKAAGKVHSYREVPINVKMRRKE</sequence>
<feature type="compositionally biased region" description="Acidic residues" evidence="3">
    <location>
        <begin position="93"/>
        <end position="103"/>
    </location>
</feature>
<dbReference type="InterPro" id="IPR044693">
    <property type="entry name" value="SGO_plant"/>
</dbReference>
<protein>
    <submittedName>
        <fullName evidence="5">Shugoshin, C-terminal</fullName>
    </submittedName>
</protein>
<dbReference type="GO" id="GO:0034090">
    <property type="term" value="P:maintenance of meiotic sister chromatid cohesion"/>
    <property type="evidence" value="ECO:0007669"/>
    <property type="project" value="InterPro"/>
</dbReference>
<dbReference type="InParanoid" id="A0A2P5FTL0"/>
<dbReference type="PANTHER" id="PTHR34373">
    <property type="entry name" value="SHUGOSHIN 2"/>
    <property type="match status" value="1"/>
</dbReference>
<dbReference type="Proteomes" id="UP000237000">
    <property type="component" value="Unassembled WGS sequence"/>
</dbReference>
<comment type="caution">
    <text evidence="5">The sequence shown here is derived from an EMBL/GenBank/DDBJ whole genome shotgun (WGS) entry which is preliminary data.</text>
</comment>
<proteinExistence type="inferred from homology"/>
<dbReference type="STRING" id="63057.A0A2P5FTL0"/>
<evidence type="ECO:0000313" key="6">
    <source>
        <dbReference type="Proteomes" id="UP000237000"/>
    </source>
</evidence>
<keyword evidence="6" id="KW-1185">Reference proteome</keyword>
<dbReference type="EMBL" id="JXTC01000009">
    <property type="protein sequence ID" value="POO01133.1"/>
    <property type="molecule type" value="Genomic_DNA"/>
</dbReference>
<dbReference type="PANTHER" id="PTHR34373:SF8">
    <property type="entry name" value="SHUGOSHIN"/>
    <property type="match status" value="1"/>
</dbReference>
<feature type="domain" description="Shugoshin C-terminal" evidence="4">
    <location>
        <begin position="208"/>
        <end position="232"/>
    </location>
</feature>
<keyword evidence="2" id="KW-0159">Chromosome partition</keyword>
<dbReference type="GO" id="GO:0045144">
    <property type="term" value="P:meiotic sister chromatid segregation"/>
    <property type="evidence" value="ECO:0007669"/>
    <property type="project" value="InterPro"/>
</dbReference>
<dbReference type="FunCoup" id="A0A2P5FTL0">
    <property type="interactions" value="108"/>
</dbReference>
<feature type="region of interest" description="Disordered" evidence="3">
    <location>
        <begin position="77"/>
        <end position="158"/>
    </location>
</feature>
<evidence type="ECO:0000256" key="3">
    <source>
        <dbReference type="SAM" id="MobiDB-lite"/>
    </source>
</evidence>
<name>A0A2P5FTL0_TREOI</name>
<dbReference type="AlphaFoldDB" id="A0A2P5FTL0"/>
<dbReference type="GO" id="GO:0005634">
    <property type="term" value="C:nucleus"/>
    <property type="evidence" value="ECO:0007669"/>
    <property type="project" value="InterPro"/>
</dbReference>
<comment type="similarity">
    <text evidence="1">Belongs to the shugoshin family.</text>
</comment>
<reference evidence="6" key="1">
    <citation type="submission" date="2016-06" db="EMBL/GenBank/DDBJ databases">
        <title>Parallel loss of symbiosis genes in relatives of nitrogen-fixing non-legume Parasponia.</title>
        <authorList>
            <person name="Van Velzen R."/>
            <person name="Holmer R."/>
            <person name="Bu F."/>
            <person name="Rutten L."/>
            <person name="Van Zeijl A."/>
            <person name="Liu W."/>
            <person name="Santuari L."/>
            <person name="Cao Q."/>
            <person name="Sharma T."/>
            <person name="Shen D."/>
            <person name="Roswanjaya Y."/>
            <person name="Wardhani T."/>
            <person name="Kalhor M.S."/>
            <person name="Jansen J."/>
            <person name="Van den Hoogen J."/>
            <person name="Gungor B."/>
            <person name="Hartog M."/>
            <person name="Hontelez J."/>
            <person name="Verver J."/>
            <person name="Yang W.-C."/>
            <person name="Schijlen E."/>
            <person name="Repin R."/>
            <person name="Schilthuizen M."/>
            <person name="Schranz E."/>
            <person name="Heidstra R."/>
            <person name="Miyata K."/>
            <person name="Fedorova E."/>
            <person name="Kohlen W."/>
            <person name="Bisseling T."/>
            <person name="Smit S."/>
            <person name="Geurts R."/>
        </authorList>
    </citation>
    <scope>NUCLEOTIDE SEQUENCE [LARGE SCALE GENOMIC DNA]</scope>
    <source>
        <strain evidence="6">cv. RG33-2</strain>
    </source>
</reference>